<reference evidence="1" key="1">
    <citation type="submission" date="2018-05" db="EMBL/GenBank/DDBJ databases">
        <authorList>
            <person name="Lanie J.A."/>
            <person name="Ng W.-L."/>
            <person name="Kazmierczak K.M."/>
            <person name="Andrzejewski T.M."/>
            <person name="Davidsen T.M."/>
            <person name="Wayne K.J."/>
            <person name="Tettelin H."/>
            <person name="Glass J.I."/>
            <person name="Rusch D."/>
            <person name="Podicherti R."/>
            <person name="Tsui H.-C.T."/>
            <person name="Winkler M.E."/>
        </authorList>
    </citation>
    <scope>NUCLEOTIDE SEQUENCE</scope>
</reference>
<dbReference type="AlphaFoldDB" id="A0A383BMS7"/>
<evidence type="ECO:0000313" key="1">
    <source>
        <dbReference type="EMBL" id="SVE20655.1"/>
    </source>
</evidence>
<organism evidence="1">
    <name type="scientific">marine metagenome</name>
    <dbReference type="NCBI Taxonomy" id="408172"/>
    <lineage>
        <taxon>unclassified sequences</taxon>
        <taxon>metagenomes</taxon>
        <taxon>ecological metagenomes</taxon>
    </lineage>
</organism>
<gene>
    <name evidence="1" type="ORF">METZ01_LOCUS473509</name>
</gene>
<feature type="non-terminal residue" evidence="1">
    <location>
        <position position="49"/>
    </location>
</feature>
<dbReference type="EMBL" id="UINC01201353">
    <property type="protein sequence ID" value="SVE20655.1"/>
    <property type="molecule type" value="Genomic_DNA"/>
</dbReference>
<accession>A0A383BMS7</accession>
<protein>
    <submittedName>
        <fullName evidence="1">Uncharacterized protein</fullName>
    </submittedName>
</protein>
<proteinExistence type="predicted"/>
<sequence length="49" mass="5705">MNKKKTFKGKLEINSKGEFSIVSKNINHKIVINEPLKYFNGDEVEFFIS</sequence>
<name>A0A383BMS7_9ZZZZ</name>